<reference evidence="2 3" key="1">
    <citation type="submission" date="2020-06" db="EMBL/GenBank/DDBJ databases">
        <title>NJ-3-1, isolated from saline soil.</title>
        <authorList>
            <person name="Cui H.L."/>
            <person name="Shi X."/>
        </authorList>
    </citation>
    <scope>NUCLEOTIDE SEQUENCE [LARGE SCALE GENOMIC DNA]</scope>
    <source>
        <strain evidence="2 3">NJ-3-1</strain>
    </source>
</reference>
<keyword evidence="3" id="KW-1185">Reference proteome</keyword>
<proteinExistence type="predicted"/>
<accession>A0A7D5QG46</accession>
<dbReference type="KEGG" id="halu:HUG12_09520"/>
<dbReference type="GeneID" id="56037697"/>
<dbReference type="SUPFAM" id="SSF46785">
    <property type="entry name" value="Winged helix' DNA-binding domain"/>
    <property type="match status" value="1"/>
</dbReference>
<dbReference type="EMBL" id="CP058579">
    <property type="protein sequence ID" value="QLG61943.1"/>
    <property type="molecule type" value="Genomic_DNA"/>
</dbReference>
<sequence>MAVELDLERRQMIEEVLNALGNWKRLAALEQITKGVPAKDIHKNIDASRSGVQHFINDFKDAELVREEDGTYELTAKGEVVVQMLTDLDDEFEEFERERFRGLAHESSLSIEEMEKMLEEVKQDRGE</sequence>
<organism evidence="2 3">
    <name type="scientific">Halorarum salinum</name>
    <dbReference type="NCBI Taxonomy" id="2743089"/>
    <lineage>
        <taxon>Archaea</taxon>
        <taxon>Methanobacteriati</taxon>
        <taxon>Methanobacteriota</taxon>
        <taxon>Stenosarchaea group</taxon>
        <taxon>Halobacteria</taxon>
        <taxon>Halobacteriales</taxon>
        <taxon>Haloferacaceae</taxon>
        <taxon>Halorarum</taxon>
    </lineage>
</organism>
<dbReference type="AlphaFoldDB" id="A0A7D5QG46"/>
<dbReference type="InterPro" id="IPR036390">
    <property type="entry name" value="WH_DNA-bd_sf"/>
</dbReference>
<dbReference type="Gene3D" id="1.10.10.10">
    <property type="entry name" value="Winged helix-like DNA-binding domain superfamily/Winged helix DNA-binding domain"/>
    <property type="match status" value="1"/>
</dbReference>
<gene>
    <name evidence="2" type="ORF">HUG12_09520</name>
</gene>
<dbReference type="InterPro" id="IPR057527">
    <property type="entry name" value="HVO_A0261-like_N"/>
</dbReference>
<dbReference type="Proteomes" id="UP000509626">
    <property type="component" value="Chromosome"/>
</dbReference>
<evidence type="ECO:0000313" key="2">
    <source>
        <dbReference type="EMBL" id="QLG61943.1"/>
    </source>
</evidence>
<feature type="domain" description="HVO-A0261-like N-terminal" evidence="1">
    <location>
        <begin position="24"/>
        <end position="93"/>
    </location>
</feature>
<dbReference type="InterPro" id="IPR036388">
    <property type="entry name" value="WH-like_DNA-bd_sf"/>
</dbReference>
<evidence type="ECO:0000259" key="1">
    <source>
        <dbReference type="Pfam" id="PF25213"/>
    </source>
</evidence>
<dbReference type="RefSeq" id="WP_179268528.1">
    <property type="nucleotide sequence ID" value="NZ_CP058579.1"/>
</dbReference>
<evidence type="ECO:0000313" key="3">
    <source>
        <dbReference type="Proteomes" id="UP000509626"/>
    </source>
</evidence>
<dbReference type="Pfam" id="PF25213">
    <property type="entry name" value="HVO_A0261_N"/>
    <property type="match status" value="1"/>
</dbReference>
<protein>
    <recommendedName>
        <fullName evidence="1">HVO-A0261-like N-terminal domain-containing protein</fullName>
    </recommendedName>
</protein>
<name>A0A7D5QG46_9EURY</name>